<evidence type="ECO:0000313" key="3">
    <source>
        <dbReference type="EMBL" id="PRC14671.1"/>
    </source>
</evidence>
<dbReference type="Gene3D" id="3.10.450.40">
    <property type="match status" value="1"/>
</dbReference>
<sequence length="107" mass="11935">MKVNRRTGGQVALVLLLTSSSLAAHDLDQDEALRLRQQGVIAPLEHLLGPAFARYPGSKLLDAELEEHKDRPVRYIYEIELLTAEGVVREIELDASTGELLKDKEDD</sequence>
<dbReference type="EMBL" id="PCQL01000022">
    <property type="protein sequence ID" value="PRC14671.1"/>
    <property type="molecule type" value="Genomic_DNA"/>
</dbReference>
<reference evidence="3 4" key="1">
    <citation type="submission" date="2017-09" db="EMBL/GenBank/DDBJ databases">
        <title>Genomic, metabolic, and phenotypic characteristics of bacterial isolates from the natural microbiome of the model nematode Caenorhabditis elegans.</title>
        <authorList>
            <person name="Zimmermann J."/>
            <person name="Obeng N."/>
            <person name="Yang W."/>
            <person name="Obeng O."/>
            <person name="Kissoyan K."/>
            <person name="Pees B."/>
            <person name="Dirksen P."/>
            <person name="Hoppner M."/>
            <person name="Franke A."/>
            <person name="Rosenstiel P."/>
            <person name="Leippe M."/>
            <person name="Dierking K."/>
            <person name="Kaleta C."/>
            <person name="Schulenburg H."/>
        </authorList>
    </citation>
    <scope>NUCLEOTIDE SEQUENCE [LARGE SCALE GENOMIC DNA]</scope>
    <source>
        <strain evidence="3 4">MYb117</strain>
    </source>
</reference>
<keyword evidence="4" id="KW-1185">Reference proteome</keyword>
<evidence type="ECO:0000259" key="2">
    <source>
        <dbReference type="Pfam" id="PF03413"/>
    </source>
</evidence>
<organism evidence="3 4">
    <name type="scientific">Pseudomonas poae</name>
    <dbReference type="NCBI Taxonomy" id="200451"/>
    <lineage>
        <taxon>Bacteria</taxon>
        <taxon>Pseudomonadati</taxon>
        <taxon>Pseudomonadota</taxon>
        <taxon>Gammaproteobacteria</taxon>
        <taxon>Pseudomonadales</taxon>
        <taxon>Pseudomonadaceae</taxon>
        <taxon>Pseudomonas</taxon>
    </lineage>
</organism>
<comment type="caution">
    <text evidence="3">The sequence shown here is derived from an EMBL/GenBank/DDBJ whole genome shotgun (WGS) entry which is preliminary data.</text>
</comment>
<gene>
    <name evidence="3" type="ORF">CQZ99_19500</name>
</gene>
<evidence type="ECO:0000313" key="4">
    <source>
        <dbReference type="Proteomes" id="UP000238045"/>
    </source>
</evidence>
<dbReference type="Pfam" id="PF03413">
    <property type="entry name" value="PepSY"/>
    <property type="match status" value="1"/>
</dbReference>
<feature type="chain" id="PRO_5015690155" evidence="1">
    <location>
        <begin position="24"/>
        <end position="107"/>
    </location>
</feature>
<name>A0A2S9EHK1_9PSED</name>
<accession>A0A2S9EHK1</accession>
<dbReference type="Proteomes" id="UP000238045">
    <property type="component" value="Unassembled WGS sequence"/>
</dbReference>
<keyword evidence="1" id="KW-0732">Signal</keyword>
<evidence type="ECO:0000256" key="1">
    <source>
        <dbReference type="SAM" id="SignalP"/>
    </source>
</evidence>
<dbReference type="RefSeq" id="WP_105698276.1">
    <property type="nucleotide sequence ID" value="NZ_CP159260.1"/>
</dbReference>
<feature type="signal peptide" evidence="1">
    <location>
        <begin position="1"/>
        <end position="23"/>
    </location>
</feature>
<protein>
    <submittedName>
        <fullName evidence="3">Peptidase</fullName>
    </submittedName>
</protein>
<dbReference type="AlphaFoldDB" id="A0A2S9EHK1"/>
<feature type="domain" description="PepSY" evidence="2">
    <location>
        <begin position="51"/>
        <end position="103"/>
    </location>
</feature>
<dbReference type="InterPro" id="IPR025711">
    <property type="entry name" value="PepSY"/>
</dbReference>
<proteinExistence type="predicted"/>